<dbReference type="Proteomes" id="UP000265160">
    <property type="component" value="Unplaced"/>
</dbReference>
<dbReference type="PROSITE" id="PS51457">
    <property type="entry name" value="BEN"/>
    <property type="match status" value="1"/>
</dbReference>
<evidence type="ECO:0000256" key="4">
    <source>
        <dbReference type="ARBA" id="ARBA00022491"/>
    </source>
</evidence>
<evidence type="ECO:0000256" key="2">
    <source>
        <dbReference type="ARBA" id="ARBA00009735"/>
    </source>
</evidence>
<evidence type="ECO:0000313" key="14">
    <source>
        <dbReference type="Ensembl" id="ENSMZEP00005038203.1"/>
    </source>
</evidence>
<keyword evidence="8" id="KW-0238">DNA-binding</keyword>
<keyword evidence="9" id="KW-0804">Transcription</keyword>
<organism evidence="14 15">
    <name type="scientific">Maylandia zebra</name>
    <name type="common">zebra mbuna</name>
    <dbReference type="NCBI Taxonomy" id="106582"/>
    <lineage>
        <taxon>Eukaryota</taxon>
        <taxon>Metazoa</taxon>
        <taxon>Chordata</taxon>
        <taxon>Craniata</taxon>
        <taxon>Vertebrata</taxon>
        <taxon>Euteleostomi</taxon>
        <taxon>Actinopterygii</taxon>
        <taxon>Neopterygii</taxon>
        <taxon>Teleostei</taxon>
        <taxon>Neoteleostei</taxon>
        <taxon>Acanthomorphata</taxon>
        <taxon>Ovalentaria</taxon>
        <taxon>Cichlomorphae</taxon>
        <taxon>Cichliformes</taxon>
        <taxon>Cichlidae</taxon>
        <taxon>African cichlids</taxon>
        <taxon>Pseudocrenilabrinae</taxon>
        <taxon>Haplochromini</taxon>
        <taxon>Maylandia</taxon>
        <taxon>Maylandia zebra complex</taxon>
    </lineage>
</organism>
<reference evidence="14" key="2">
    <citation type="submission" date="2025-09" db="UniProtKB">
        <authorList>
            <consortium name="Ensembl"/>
        </authorList>
    </citation>
    <scope>IDENTIFICATION</scope>
</reference>
<evidence type="ECO:0000256" key="7">
    <source>
        <dbReference type="ARBA" id="ARBA00023054"/>
    </source>
</evidence>
<name>A0A3P9DV42_9CICH</name>
<dbReference type="AlphaFoldDB" id="A0A3P9DV42"/>
<dbReference type="GO" id="GO:0003677">
    <property type="term" value="F:DNA binding"/>
    <property type="evidence" value="ECO:0007669"/>
    <property type="project" value="UniProtKB-KW"/>
</dbReference>
<dbReference type="GO" id="GO:0034504">
    <property type="term" value="P:protein localization to nucleus"/>
    <property type="evidence" value="ECO:0007669"/>
    <property type="project" value="TreeGrafter"/>
</dbReference>
<feature type="compositionally biased region" description="Polar residues" evidence="12">
    <location>
        <begin position="161"/>
        <end position="175"/>
    </location>
</feature>
<evidence type="ECO:0000256" key="9">
    <source>
        <dbReference type="ARBA" id="ARBA00023163"/>
    </source>
</evidence>
<keyword evidence="4" id="KW-0678">Repressor</keyword>
<dbReference type="InterPro" id="IPR018379">
    <property type="entry name" value="BEN_domain"/>
</dbReference>
<reference evidence="14" key="1">
    <citation type="submission" date="2025-08" db="UniProtKB">
        <authorList>
            <consortium name="Ensembl"/>
        </authorList>
    </citation>
    <scope>IDENTIFICATION</scope>
</reference>
<evidence type="ECO:0000256" key="1">
    <source>
        <dbReference type="ARBA" id="ARBA00004123"/>
    </source>
</evidence>
<evidence type="ECO:0000256" key="6">
    <source>
        <dbReference type="ARBA" id="ARBA00023015"/>
    </source>
</evidence>
<evidence type="ECO:0000256" key="12">
    <source>
        <dbReference type="SAM" id="MobiDB-lite"/>
    </source>
</evidence>
<dbReference type="STRING" id="106582.ENSMZEP00005038203"/>
<keyword evidence="15" id="KW-1185">Reference proteome</keyword>
<evidence type="ECO:0000256" key="8">
    <source>
        <dbReference type="ARBA" id="ARBA00023125"/>
    </source>
</evidence>
<sequence>TMSEQELNEIVQITVEDFNQENRTGKIPLQKKRSLDSFYNISQRLEGIESKLQSLDAACKNLARKLDSMAPCARSPIQVPMVAGSPQGATQTWNKVRCVVPQTNVIVSSEPPKPSSPEDTPLENLLSNTVTRRRHNTILVKVPGPEESQEEQESGSEASDCVSNGGQSSNAQKGQNVTLITLNAEDDYPAGTWLGDENNPEMRVRCPISAADMLHISTNCRTAEKMALTLLDYLFHREVQAMSNLSGQGKHGKKQLDPLMIYGNIDLFMLPQATYSTNLASPNQTGTGSSRALTQSVALLGDASNVVRVWLSRASLNEHLATQSQVKYRLLFFFFTRGLLHKYKCF</sequence>
<dbReference type="PANTHER" id="PTHR16243">
    <property type="entry name" value="BTG3-ASSOCIATED NUCLEAR PROTEIN BANP"/>
    <property type="match status" value="1"/>
</dbReference>
<dbReference type="GO" id="GO:0005634">
    <property type="term" value="C:nucleus"/>
    <property type="evidence" value="ECO:0007669"/>
    <property type="project" value="UniProtKB-SubCell"/>
</dbReference>
<feature type="region of interest" description="Disordered" evidence="12">
    <location>
        <begin position="107"/>
        <end position="175"/>
    </location>
</feature>
<keyword evidence="10" id="KW-0539">Nucleus</keyword>
<feature type="domain" description="BEN" evidence="13">
    <location>
        <begin position="201"/>
        <end position="314"/>
    </location>
</feature>
<evidence type="ECO:0000313" key="15">
    <source>
        <dbReference type="Proteomes" id="UP000265160"/>
    </source>
</evidence>
<evidence type="ECO:0000256" key="3">
    <source>
        <dbReference type="ARBA" id="ARBA00015794"/>
    </source>
</evidence>
<evidence type="ECO:0000256" key="10">
    <source>
        <dbReference type="ARBA" id="ARBA00023242"/>
    </source>
</evidence>
<comment type="subcellular location">
    <subcellularLocation>
        <location evidence="1">Nucleus</location>
    </subcellularLocation>
</comment>
<keyword evidence="6" id="KW-0805">Transcription regulation</keyword>
<keyword evidence="11" id="KW-0131">Cell cycle</keyword>
<comment type="similarity">
    <text evidence="2">Belongs to the BANP/SMAR1 family.</text>
</comment>
<evidence type="ECO:0000256" key="5">
    <source>
        <dbReference type="ARBA" id="ARBA00022853"/>
    </source>
</evidence>
<keyword evidence="5" id="KW-0156">Chromatin regulator</keyword>
<dbReference type="GO" id="GO:0042177">
    <property type="term" value="P:negative regulation of protein catabolic process"/>
    <property type="evidence" value="ECO:0007669"/>
    <property type="project" value="TreeGrafter"/>
</dbReference>
<accession>A0A3P9DV42</accession>
<proteinExistence type="inferred from homology"/>
<evidence type="ECO:0000256" key="11">
    <source>
        <dbReference type="ARBA" id="ARBA00023306"/>
    </source>
</evidence>
<keyword evidence="7" id="KW-0175">Coiled coil</keyword>
<dbReference type="Ensembl" id="ENSMZET00005039633.1">
    <property type="protein sequence ID" value="ENSMZEP00005038203.1"/>
    <property type="gene ID" value="ENSMZEG00005028584.1"/>
</dbReference>
<dbReference type="InterPro" id="IPR042343">
    <property type="entry name" value="BANP"/>
</dbReference>
<dbReference type="PANTHER" id="PTHR16243:SF2">
    <property type="entry name" value="PROTEIN BANP"/>
    <property type="match status" value="1"/>
</dbReference>
<protein>
    <recommendedName>
        <fullName evidence="3">Protein BANP</fullName>
    </recommendedName>
</protein>
<evidence type="ECO:0000259" key="13">
    <source>
        <dbReference type="PROSITE" id="PS51457"/>
    </source>
</evidence>
<dbReference type="GO" id="GO:0006325">
    <property type="term" value="P:chromatin organization"/>
    <property type="evidence" value="ECO:0007669"/>
    <property type="project" value="UniProtKB-KW"/>
</dbReference>
<dbReference type="GeneTree" id="ENSGT00390000011116"/>